<protein>
    <submittedName>
        <fullName evidence="2">LuxR C-terminal-related transcriptional regulator</fullName>
    </submittedName>
</protein>
<dbReference type="InterPro" id="IPR059106">
    <property type="entry name" value="WHD_MalT"/>
</dbReference>
<keyword evidence="3" id="KW-1185">Reference proteome</keyword>
<dbReference type="Pfam" id="PF17874">
    <property type="entry name" value="TPR_MalT"/>
    <property type="match status" value="1"/>
</dbReference>
<dbReference type="Pfam" id="PF25873">
    <property type="entry name" value="WHD_MalT"/>
    <property type="match status" value="1"/>
</dbReference>
<evidence type="ECO:0000259" key="1">
    <source>
        <dbReference type="PROSITE" id="PS50043"/>
    </source>
</evidence>
<dbReference type="Gene3D" id="1.10.10.10">
    <property type="entry name" value="Winged helix-like DNA-binding domain superfamily/Winged helix DNA-binding domain"/>
    <property type="match status" value="1"/>
</dbReference>
<feature type="domain" description="HTH luxR-type" evidence="1">
    <location>
        <begin position="750"/>
        <end position="815"/>
    </location>
</feature>
<dbReference type="Gene3D" id="1.25.40.10">
    <property type="entry name" value="Tetratricopeptide repeat domain"/>
    <property type="match status" value="1"/>
</dbReference>
<comment type="caution">
    <text evidence="2">The sequence shown here is derived from an EMBL/GenBank/DDBJ whole genome shotgun (WGS) entry which is preliminary data.</text>
</comment>
<proteinExistence type="predicted"/>
<dbReference type="Pfam" id="PF00196">
    <property type="entry name" value="GerE"/>
    <property type="match status" value="1"/>
</dbReference>
<reference evidence="2" key="1">
    <citation type="submission" date="2022-08" db="EMBL/GenBank/DDBJ databases">
        <title>Genome sequencing of Nocardioides sp. STR2.</title>
        <authorList>
            <person name="So Y."/>
        </authorList>
    </citation>
    <scope>NUCLEOTIDE SEQUENCE</scope>
    <source>
        <strain evidence="2">STR2</strain>
    </source>
</reference>
<accession>A0ABT4CKZ0</accession>
<organism evidence="2 3">
    <name type="scientific">Nocardioides pini</name>
    <dbReference type="NCBI Taxonomy" id="2975053"/>
    <lineage>
        <taxon>Bacteria</taxon>
        <taxon>Bacillati</taxon>
        <taxon>Actinomycetota</taxon>
        <taxon>Actinomycetes</taxon>
        <taxon>Propionibacteriales</taxon>
        <taxon>Nocardioidaceae</taxon>
        <taxon>Nocardioides</taxon>
    </lineage>
</organism>
<dbReference type="Proteomes" id="UP001074726">
    <property type="component" value="Unassembled WGS sequence"/>
</dbReference>
<dbReference type="EMBL" id="JAPPUX010000006">
    <property type="protein sequence ID" value="MCY4728577.1"/>
    <property type="molecule type" value="Genomic_DNA"/>
</dbReference>
<dbReference type="InterPro" id="IPR016032">
    <property type="entry name" value="Sig_transdc_resp-reg_C-effctor"/>
</dbReference>
<dbReference type="PROSITE" id="PS50043">
    <property type="entry name" value="HTH_LUXR_2"/>
    <property type="match status" value="1"/>
</dbReference>
<dbReference type="SMART" id="SM00421">
    <property type="entry name" value="HTH_LUXR"/>
    <property type="match status" value="1"/>
</dbReference>
<gene>
    <name evidence="2" type="ORF">NYO98_20010</name>
</gene>
<dbReference type="InterPro" id="IPR011990">
    <property type="entry name" value="TPR-like_helical_dom_sf"/>
</dbReference>
<dbReference type="RefSeq" id="WP_268113614.1">
    <property type="nucleotide sequence ID" value="NZ_JAPPUX010000006.1"/>
</dbReference>
<dbReference type="InterPro" id="IPR000792">
    <property type="entry name" value="Tscrpt_reg_LuxR_C"/>
</dbReference>
<dbReference type="InterPro" id="IPR036388">
    <property type="entry name" value="WH-like_DNA-bd_sf"/>
</dbReference>
<sequence length="816" mass="86991">MSSGSAATALSVLESAGGTLTDVIGILVNELSVRAEDVTMVLDDYHLADTPEVSETVALLLEHRPPQLRLVLGTRADPALPLSRLRARGELVELRAADLRFTLDEAGDYLNEVHDLGLTTSDVETLETRTEGWVAALQLAAVSLRGRDDSSGFIASFAGDDRFVVDFLADEVLDQQPGPLRRFLLDTSVLDRLSGPLCDAVAGPVDGMAGGAVLELLERRNLLLVPLDDHRRWYRYHHLFADVLHARLLAERPGDIPVLHGRATGWYEQAGDVEAAVRHAFAAGDVDRAADLIEVATPDLRRRRAERLLRSWVPAVPSEVLARRPVLASNLAGGLMASNVFDGVSERLDAIEATLASPPIDMVVRDEAEWRRLPAVVATHRSGLALVSGDLEATLQQADVALERAGASDQLTVASASALKGLASWTVGDLVAALDSYRAAARGLAAVDYVADVLACTVTVVDLELALGHLDAAQRAAQDALDLADAAQDRLQVDVVRGTADMRLALARVAWERGESDEAADHLRAAGDLGDDAGLPQHPYRWRVAMATLRESGGEHEAADALLVEAERLFNSDFLPNVRPVPAVRARLQIRHGDLAAARQWAAKAGVALQDDLSYLREYENVTFALLLMAEHEETGDSAMLGAAAALLSRLRDSAAAGSRTATVVETSILLALAADAAGHDEKALSWLTDVSALAHAVGWVRPFLDADPRIQGLLALTPGGSAFADSVAAASRDAVTVAARGASEGPGGGAALVAPLSARELDVLRLLGSDLDGPAIARHLNVSLPTVRTHTQRIYMKLGVNNRRAAVRRAHQLRL</sequence>
<dbReference type="InterPro" id="IPR041617">
    <property type="entry name" value="TPR_MalT"/>
</dbReference>
<dbReference type="SUPFAM" id="SSF46894">
    <property type="entry name" value="C-terminal effector domain of the bipartite response regulators"/>
    <property type="match status" value="1"/>
</dbReference>
<evidence type="ECO:0000313" key="3">
    <source>
        <dbReference type="Proteomes" id="UP001074726"/>
    </source>
</evidence>
<name>A0ABT4CKZ0_9ACTN</name>
<dbReference type="CDD" id="cd06170">
    <property type="entry name" value="LuxR_C_like"/>
    <property type="match status" value="1"/>
</dbReference>
<dbReference type="SUPFAM" id="SSF48452">
    <property type="entry name" value="TPR-like"/>
    <property type="match status" value="1"/>
</dbReference>
<evidence type="ECO:0000313" key="2">
    <source>
        <dbReference type="EMBL" id="MCY4728577.1"/>
    </source>
</evidence>